<keyword evidence="1" id="KW-0175">Coiled coil</keyword>
<dbReference type="AlphaFoldDB" id="A0AAP9UFW1"/>
<dbReference type="GeneID" id="92944901"/>
<dbReference type="RefSeq" id="WP_035765769.1">
    <property type="nucleotide sequence ID" value="NZ_AP019716.1"/>
</dbReference>
<evidence type="ECO:0000313" key="2">
    <source>
        <dbReference type="EMBL" id="QMW91664.1"/>
    </source>
</evidence>
<feature type="coiled-coil region" evidence="1">
    <location>
        <begin position="43"/>
        <end position="70"/>
    </location>
</feature>
<dbReference type="InterPro" id="IPR011990">
    <property type="entry name" value="TPR-like_helical_dom_sf"/>
</dbReference>
<dbReference type="EMBL" id="CP040626">
    <property type="protein sequence ID" value="QMW91664.1"/>
    <property type="molecule type" value="Genomic_DNA"/>
</dbReference>
<proteinExistence type="predicted"/>
<gene>
    <name evidence="2" type="ORF">FF104_12000</name>
</gene>
<reference evidence="2 3" key="1">
    <citation type="submission" date="2019-05" db="EMBL/GenBank/DDBJ databases">
        <authorList>
            <person name="Schori C."/>
            <person name="Ahrens C."/>
        </authorList>
    </citation>
    <scope>NUCLEOTIDE SEQUENCE [LARGE SCALE GENOMIC DNA]</scope>
    <source>
        <strain evidence="2 3">DSM 10702</strain>
    </source>
</reference>
<organism evidence="2 3">
    <name type="scientific">Clostridium butyricum</name>
    <dbReference type="NCBI Taxonomy" id="1492"/>
    <lineage>
        <taxon>Bacteria</taxon>
        <taxon>Bacillati</taxon>
        <taxon>Bacillota</taxon>
        <taxon>Clostridia</taxon>
        <taxon>Eubacteriales</taxon>
        <taxon>Clostridiaceae</taxon>
        <taxon>Clostridium</taxon>
    </lineage>
</organism>
<name>A0AAP9UFW1_CLOBU</name>
<evidence type="ECO:0000256" key="1">
    <source>
        <dbReference type="SAM" id="Coils"/>
    </source>
</evidence>
<dbReference type="Proteomes" id="UP000515243">
    <property type="component" value="Chromosome 1"/>
</dbReference>
<evidence type="ECO:0000313" key="3">
    <source>
        <dbReference type="Proteomes" id="UP000515243"/>
    </source>
</evidence>
<dbReference type="SUPFAM" id="SSF48452">
    <property type="entry name" value="TPR-like"/>
    <property type="match status" value="1"/>
</dbReference>
<sequence>MKQCVRLYEEALGLALEENKLIVDIMLRVGIAYYNLGLFKNDEEILKISIKVLESALEEEEKNQEELITEIHRILGYCYQELSNYCDREEYLEKSLEELD</sequence>
<evidence type="ECO:0008006" key="4">
    <source>
        <dbReference type="Google" id="ProtNLM"/>
    </source>
</evidence>
<dbReference type="Gene3D" id="1.25.40.10">
    <property type="entry name" value="Tetratricopeptide repeat domain"/>
    <property type="match status" value="1"/>
</dbReference>
<protein>
    <recommendedName>
        <fullName evidence="4">Tetratricopeptide repeat protein</fullName>
    </recommendedName>
</protein>
<accession>A0AAP9UFW1</accession>